<evidence type="ECO:0000256" key="2">
    <source>
        <dbReference type="ARBA" id="ARBA00022692"/>
    </source>
</evidence>
<dbReference type="SUPFAM" id="SSF48452">
    <property type="entry name" value="TPR-like"/>
    <property type="match status" value="1"/>
</dbReference>
<dbReference type="OrthoDB" id="505056at2"/>
<keyword evidence="4 6" id="KW-0472">Membrane</keyword>
<dbReference type="PANTHER" id="PTHR37422:SF13">
    <property type="entry name" value="LIPOPOLYSACCHARIDE BIOSYNTHESIS PROTEIN PA4999-RELATED"/>
    <property type="match status" value="1"/>
</dbReference>
<dbReference type="InterPro" id="IPR051533">
    <property type="entry name" value="WaaL-like"/>
</dbReference>
<evidence type="ECO:0000256" key="1">
    <source>
        <dbReference type="ARBA" id="ARBA00004141"/>
    </source>
</evidence>
<dbReference type="RefSeq" id="WP_025229118.1">
    <property type="nucleotide sequence ID" value="NZ_CP007139.1"/>
</dbReference>
<evidence type="ECO:0000256" key="6">
    <source>
        <dbReference type="SAM" id="Phobius"/>
    </source>
</evidence>
<dbReference type="InterPro" id="IPR019734">
    <property type="entry name" value="TPR_rpt"/>
</dbReference>
<feature type="transmembrane region" description="Helical" evidence="6">
    <location>
        <begin position="140"/>
        <end position="159"/>
    </location>
</feature>
<keyword evidence="9" id="KW-1185">Reference proteome</keyword>
<feature type="transmembrane region" description="Helical" evidence="6">
    <location>
        <begin position="410"/>
        <end position="428"/>
    </location>
</feature>
<dbReference type="PANTHER" id="PTHR37422">
    <property type="entry name" value="TEICHURONIC ACID BIOSYNTHESIS PROTEIN TUAE"/>
    <property type="match status" value="1"/>
</dbReference>
<dbReference type="Proteomes" id="UP000027982">
    <property type="component" value="Chromosome"/>
</dbReference>
<evidence type="ECO:0000256" key="3">
    <source>
        <dbReference type="ARBA" id="ARBA00022989"/>
    </source>
</evidence>
<evidence type="ECO:0000313" key="8">
    <source>
        <dbReference type="EMBL" id="AIE86956.1"/>
    </source>
</evidence>
<evidence type="ECO:0000313" key="9">
    <source>
        <dbReference type="Proteomes" id="UP000027982"/>
    </source>
</evidence>
<dbReference type="PROSITE" id="PS50005">
    <property type="entry name" value="TPR"/>
    <property type="match status" value="1"/>
</dbReference>
<feature type="repeat" description="TPR" evidence="5">
    <location>
        <begin position="522"/>
        <end position="555"/>
    </location>
</feature>
<keyword evidence="3 6" id="KW-1133">Transmembrane helix</keyword>
<feature type="transmembrane region" description="Helical" evidence="6">
    <location>
        <begin position="88"/>
        <end position="107"/>
    </location>
</feature>
<keyword evidence="5" id="KW-0802">TPR repeat</keyword>
<reference evidence="8 9" key="1">
    <citation type="journal article" date="2014" name="PLoS ONE">
        <title>The first complete genome sequence of the class fimbriimonadia in the phylum armatimonadetes.</title>
        <authorList>
            <person name="Hu Z.Y."/>
            <person name="Wang Y.Z."/>
            <person name="Im W.T."/>
            <person name="Wang S.Y."/>
            <person name="Zhao G.P."/>
            <person name="Zheng H.J."/>
            <person name="Quan Z.X."/>
        </authorList>
    </citation>
    <scope>NUCLEOTIDE SEQUENCE [LARGE SCALE GENOMIC DNA]</scope>
    <source>
        <strain evidence="8">Gsoil 348</strain>
    </source>
</reference>
<dbReference type="InterPro" id="IPR011990">
    <property type="entry name" value="TPR-like_helical_dom_sf"/>
</dbReference>
<dbReference type="GO" id="GO:0016020">
    <property type="term" value="C:membrane"/>
    <property type="evidence" value="ECO:0007669"/>
    <property type="project" value="UniProtKB-SubCell"/>
</dbReference>
<keyword evidence="2 6" id="KW-0812">Transmembrane</keyword>
<dbReference type="KEGG" id="fgi:OP10G_3588"/>
<dbReference type="STRING" id="661478.OP10G_3588"/>
<accession>A0A068NU36</accession>
<evidence type="ECO:0000256" key="5">
    <source>
        <dbReference type="PROSITE-ProRule" id="PRU00339"/>
    </source>
</evidence>
<feature type="transmembrane region" description="Helical" evidence="6">
    <location>
        <begin position="179"/>
        <end position="198"/>
    </location>
</feature>
<dbReference type="HOGENOM" id="CLU_394204_0_0_0"/>
<feature type="transmembrane region" description="Helical" evidence="6">
    <location>
        <begin position="259"/>
        <end position="278"/>
    </location>
</feature>
<protein>
    <recommendedName>
        <fullName evidence="7">O-antigen ligase-related domain-containing protein</fullName>
    </recommendedName>
</protein>
<feature type="transmembrane region" description="Helical" evidence="6">
    <location>
        <begin position="386"/>
        <end position="404"/>
    </location>
</feature>
<feature type="transmembrane region" description="Helical" evidence="6">
    <location>
        <begin position="357"/>
        <end position="374"/>
    </location>
</feature>
<feature type="transmembrane region" description="Helical" evidence="6">
    <location>
        <begin position="57"/>
        <end position="76"/>
    </location>
</feature>
<evidence type="ECO:0000259" key="7">
    <source>
        <dbReference type="Pfam" id="PF04932"/>
    </source>
</evidence>
<proteinExistence type="predicted"/>
<feature type="transmembrane region" description="Helical" evidence="6">
    <location>
        <begin position="228"/>
        <end position="247"/>
    </location>
</feature>
<gene>
    <name evidence="8" type="ORF">OP10G_3588</name>
</gene>
<sequence length="699" mass="73283">MKRDAKRAPLGIPAILLVIAAFLAPIIGGQVSTDATSLTSGFGEVVGSFFTSPGAPYTSHTLLALLCGAAFMAAFLGRRVVQVPNNLFAGFILVMLGVFAATCAFSNYKPLSIAIAAEWLSYGVALYAVVAVAGRKAGPMAIISAIFAGSAVTAIYGILEYGATKAADPSWRIFSFWVNPNALAAILLVGFCLGLGVLTVTEQGAMLATASGLLLISFALALTGSKGAMAILAICLVAHLVLTAFLSPKEQTKAALGRIVAVVGCAIVAVAVLVMSQSGQKGGTGAMSRIANAGATVEQSAHFRWNLWLTAGKLFLRNPVGSGPGTFRFESGRPGLTTQTVFAHSTYAQLLAEASPLVPLLLVIAIGYWVFLALRASKSLPPKNRALLISVVVAVGAACGHSVFDSDFYYYGLGLSVFMLLGTGLLLSGDSVAPEFLFPALRRLGAGFVSLLLLVMLYSAYTELLRSEVRGDIQAGKVAEAQATLDTLHSIAPNDGEAWYLTSNLSGRLEDARQAAAFAPRTKYLRRLALLQAQSGQTAEAMATLDQALATDPNNPDTLYQAAQLALKGGDQDRYASLLKRLVATENTPYFKVRSVPEDVEVQTFIARLELAKASSDAKEQRTLLRPAVQGFKSFLASTVPQIVANGTYNGRTVEGAKEILQKAAEAARMLQGLDLAAGDKAAADDDVAAETAFLGGIK</sequence>
<organism evidence="8 9">
    <name type="scientific">Fimbriimonas ginsengisoli Gsoil 348</name>
    <dbReference type="NCBI Taxonomy" id="661478"/>
    <lineage>
        <taxon>Bacteria</taxon>
        <taxon>Bacillati</taxon>
        <taxon>Armatimonadota</taxon>
        <taxon>Fimbriimonadia</taxon>
        <taxon>Fimbriimonadales</taxon>
        <taxon>Fimbriimonadaceae</taxon>
        <taxon>Fimbriimonas</taxon>
    </lineage>
</organism>
<evidence type="ECO:0000256" key="4">
    <source>
        <dbReference type="ARBA" id="ARBA00023136"/>
    </source>
</evidence>
<dbReference type="Pfam" id="PF04932">
    <property type="entry name" value="Wzy_C"/>
    <property type="match status" value="1"/>
</dbReference>
<dbReference type="Gene3D" id="1.25.40.10">
    <property type="entry name" value="Tetratricopeptide repeat domain"/>
    <property type="match status" value="1"/>
</dbReference>
<feature type="transmembrane region" description="Helical" evidence="6">
    <location>
        <begin position="440"/>
        <end position="461"/>
    </location>
</feature>
<dbReference type="EMBL" id="CP007139">
    <property type="protein sequence ID" value="AIE86956.1"/>
    <property type="molecule type" value="Genomic_DNA"/>
</dbReference>
<dbReference type="Pfam" id="PF14559">
    <property type="entry name" value="TPR_19"/>
    <property type="match status" value="1"/>
</dbReference>
<comment type="subcellular location">
    <subcellularLocation>
        <location evidence="1">Membrane</location>
        <topology evidence="1">Multi-pass membrane protein</topology>
    </subcellularLocation>
</comment>
<feature type="transmembrane region" description="Helical" evidence="6">
    <location>
        <begin position="205"/>
        <end position="222"/>
    </location>
</feature>
<dbReference type="InterPro" id="IPR007016">
    <property type="entry name" value="O-antigen_ligase-rel_domated"/>
</dbReference>
<feature type="transmembrane region" description="Helical" evidence="6">
    <location>
        <begin position="113"/>
        <end position="133"/>
    </location>
</feature>
<dbReference type="AlphaFoldDB" id="A0A068NU36"/>
<name>A0A068NU36_FIMGI</name>
<feature type="domain" description="O-antigen ligase-related" evidence="7">
    <location>
        <begin position="213"/>
        <end position="353"/>
    </location>
</feature>